<evidence type="ECO:0000313" key="2">
    <source>
        <dbReference type="Proteomes" id="UP000655016"/>
    </source>
</evidence>
<comment type="caution">
    <text evidence="1">The sequence shown here is derived from an EMBL/GenBank/DDBJ whole genome shotgun (WGS) entry which is preliminary data.</text>
</comment>
<reference evidence="2" key="1">
    <citation type="journal article" date="2019" name="Int. J. Syst. Evol. Microbiol.">
        <title>The Global Catalogue of Microorganisms (GCM) 10K type strain sequencing project: providing services to taxonomists for standard genome sequencing and annotation.</title>
        <authorList>
            <consortium name="The Broad Institute Genomics Platform"/>
            <consortium name="The Broad Institute Genome Sequencing Center for Infectious Disease"/>
            <person name="Wu L."/>
            <person name="Ma J."/>
        </authorList>
    </citation>
    <scope>NUCLEOTIDE SEQUENCE [LARGE SCALE GENOMIC DNA]</scope>
    <source>
        <strain evidence="2">CGMCC 1.16060</strain>
    </source>
</reference>
<dbReference type="PANTHER" id="PTHR33706:SF1">
    <property type="entry name" value="TPR REPEAT PROTEIN"/>
    <property type="match status" value="1"/>
</dbReference>
<proteinExistence type="predicted"/>
<evidence type="ECO:0000313" key="1">
    <source>
        <dbReference type="EMBL" id="GGF30026.1"/>
    </source>
</evidence>
<dbReference type="PANTHER" id="PTHR33706">
    <property type="entry name" value="MORN VARIANT REPEAT PROTEIN"/>
    <property type="match status" value="1"/>
</dbReference>
<keyword evidence="2" id="KW-1185">Reference proteome</keyword>
<dbReference type="SUPFAM" id="SSF82185">
    <property type="entry name" value="Histone H3 K4-specific methyltransferase SET7/9 N-terminal domain"/>
    <property type="match status" value="2"/>
</dbReference>
<gene>
    <name evidence="1" type="ORF">GCM10011518_44070</name>
</gene>
<dbReference type="Proteomes" id="UP000655016">
    <property type="component" value="Unassembled WGS sequence"/>
</dbReference>
<accession>A0ABQ1V0H8</accession>
<dbReference type="Gene3D" id="2.20.110.10">
    <property type="entry name" value="Histone H3 K4-specific methyltransferase SET7/9 N-terminal domain"/>
    <property type="match status" value="3"/>
</dbReference>
<sequence>MSAQKLSLIDLHSIASHKNWETSNKVLLSKGWDYYDSTESDGEGYNKISWALGRNIYDDAKAKAWFYIYNYEGMPNKIMYRFRQKDVYSNISKQLNLNGYKLANEQILDNRVVASYENKNFYLEIAYTREEDSSDNDNYYENANKKTYTVYEVTIYKKGGVYDPNNGIKKDYDENGNLTSLYNLKDGKLDGLYTIYDSIGRVNKTFRFKLGNKEGLYTESIYLEGDTEYYHLEGSYLNDEKEGKWIGKIITPTEKNIVQEFFYINGKKEGMQKEAKQNQIFFQNYKNDVLEGISYEYNNISRQLLGGYSCIDTLKIKVYKNSETTYRSNKLNGLAKYFDITGSLIAEGVYQDSLKTGLWKYYHESIVDENNVLIDCSKKLCKESNYVAGKLNGTQKLFSVLDEISIPCKDDKSVEGCTKTVCLSINEIANYKDDELDGSYELKDANGNLISRGNYSSGKRIGKWDIHNQSKFSLWLGKSTYETGFYTNNQKEGKWQRFDADNELLESYTYSHDSITGEHVTYSSKRVKEKKYFNNGELLKIEELDTAGNIKKSYSFKNESANKFDCVFEETLAEGVFSSTYSFIKTGKFVISPITFQLDFLAADTSVKKLNGLFEHRSLDNQTLEIGDYTSGTKTGNWEEYYYDQNIRASYDYDGYGVIVKEYYYDLKQQIPYSGEFAFKNKDGLFEERKIKDGVRNGTTRYKDSNDKTIKKETYKQGVLKE</sequence>
<name>A0ABQ1V0H8_9FLAO</name>
<evidence type="ECO:0008006" key="3">
    <source>
        <dbReference type="Google" id="ProtNLM"/>
    </source>
</evidence>
<protein>
    <recommendedName>
        <fullName evidence="3">Antitoxin component YwqK of the YwqJK toxin-antitoxin module</fullName>
    </recommendedName>
</protein>
<organism evidence="1 2">
    <name type="scientific">Flavobacterium limi</name>
    <dbReference type="NCBI Taxonomy" id="2045105"/>
    <lineage>
        <taxon>Bacteria</taxon>
        <taxon>Pseudomonadati</taxon>
        <taxon>Bacteroidota</taxon>
        <taxon>Flavobacteriia</taxon>
        <taxon>Flavobacteriales</taxon>
        <taxon>Flavobacteriaceae</taxon>
        <taxon>Flavobacterium</taxon>
    </lineage>
</organism>
<dbReference type="EMBL" id="BMKP01000016">
    <property type="protein sequence ID" value="GGF30026.1"/>
    <property type="molecule type" value="Genomic_DNA"/>
</dbReference>